<feature type="binding site" evidence="7">
    <location>
        <position position="300"/>
    </location>
    <ligand>
        <name>D-alanine</name>
        <dbReference type="ChEBI" id="CHEBI:57416"/>
    </ligand>
</feature>
<evidence type="ECO:0000256" key="1">
    <source>
        <dbReference type="ARBA" id="ARBA00022490"/>
    </source>
</evidence>
<keyword evidence="4 7" id="KW-0067">ATP-binding</keyword>
<keyword evidence="3 7" id="KW-0547">Nucleotide-binding</keyword>
<proteinExistence type="inferred from homology"/>
<gene>
    <name evidence="7 11" type="primary">dltA</name>
    <name evidence="10" type="ORF">AWT83_05700</name>
    <name evidence="12" type="ORF">CQR37_04460</name>
    <name evidence="11" type="ORF">P6Z85_13240</name>
</gene>
<reference evidence="11" key="3">
    <citation type="submission" date="2023-03" db="EMBL/GenBank/DDBJ databases">
        <authorList>
            <person name="Shen W."/>
            <person name="Cai J."/>
        </authorList>
    </citation>
    <scope>NUCLEOTIDE SEQUENCE</scope>
    <source>
        <strain evidence="11">B1010-2</strain>
    </source>
</reference>
<dbReference type="InterPro" id="IPR025110">
    <property type="entry name" value="AMP-bd_C"/>
</dbReference>
<dbReference type="PANTHER" id="PTHR45398">
    <property type="match status" value="1"/>
</dbReference>
<feature type="binding site" evidence="7">
    <location>
        <position position="491"/>
    </location>
    <ligand>
        <name>ATP</name>
        <dbReference type="ChEBI" id="CHEBI:30616"/>
    </ligand>
</feature>
<dbReference type="NCBIfam" id="TIGR01734">
    <property type="entry name" value="D-ala-DACP-lig"/>
    <property type="match status" value="1"/>
</dbReference>
<dbReference type="InterPro" id="IPR020845">
    <property type="entry name" value="AMP-binding_CS"/>
</dbReference>
<accession>A0A132P6V9</accession>
<comment type="subcellular location">
    <subcellularLocation>
        <location evidence="7">Cytoplasm</location>
    </subcellularLocation>
</comment>
<dbReference type="InterPro" id="IPR042099">
    <property type="entry name" value="ANL_N_sf"/>
</dbReference>
<name>A0A132P6V9_ENTFC</name>
<dbReference type="GO" id="GO:0005737">
    <property type="term" value="C:cytoplasm"/>
    <property type="evidence" value="ECO:0007669"/>
    <property type="project" value="UniProtKB-SubCell"/>
</dbReference>
<dbReference type="EMBL" id="LRHK01000001">
    <property type="protein sequence ID" value="KWX17987.1"/>
    <property type="molecule type" value="Genomic_DNA"/>
</dbReference>
<comment type="caution">
    <text evidence="10">The sequence shown here is derived from an EMBL/GenBank/DDBJ whole genome shotgun (WGS) entry which is preliminary data.</text>
</comment>
<dbReference type="GO" id="GO:0047473">
    <property type="term" value="F:D-alanine [D-alanyl carrier protein] ligase activity"/>
    <property type="evidence" value="ECO:0007669"/>
    <property type="project" value="UniProtKB-UniRule"/>
</dbReference>
<dbReference type="UniPathway" id="UPA00556"/>
<dbReference type="RefSeq" id="WP_002317605.1">
    <property type="nucleotide sequence ID" value="NZ_CABGND010000005.1"/>
</dbReference>
<evidence type="ECO:0000256" key="7">
    <source>
        <dbReference type="HAMAP-Rule" id="MF_00593"/>
    </source>
</evidence>
<comment type="catalytic activity">
    <reaction evidence="7">
        <text>holo-[D-alanyl-carrier protein] + D-alanine + ATP = D-alanyl-[D-alanyl-carrier protein] + AMP + diphosphate</text>
        <dbReference type="Rhea" id="RHEA:55132"/>
        <dbReference type="Rhea" id="RHEA-COMP:14102"/>
        <dbReference type="Rhea" id="RHEA-COMP:14103"/>
        <dbReference type="ChEBI" id="CHEBI:30616"/>
        <dbReference type="ChEBI" id="CHEBI:33019"/>
        <dbReference type="ChEBI" id="CHEBI:57416"/>
        <dbReference type="ChEBI" id="CHEBI:64479"/>
        <dbReference type="ChEBI" id="CHEBI:138620"/>
        <dbReference type="ChEBI" id="CHEBI:456215"/>
        <dbReference type="EC" id="6.2.1.54"/>
    </reaction>
</comment>
<dbReference type="EMBL" id="JARPTX010000074">
    <property type="protein sequence ID" value="MDT2371084.1"/>
    <property type="molecule type" value="Genomic_DNA"/>
</dbReference>
<feature type="domain" description="AMP-binding enzyme C-terminal" evidence="9">
    <location>
        <begin position="413"/>
        <end position="491"/>
    </location>
</feature>
<feature type="binding site" evidence="7">
    <location>
        <begin position="393"/>
        <end position="396"/>
    </location>
    <ligand>
        <name>ATP</name>
        <dbReference type="ChEBI" id="CHEBI:30616"/>
    </ligand>
</feature>
<dbReference type="Pfam" id="PF00501">
    <property type="entry name" value="AMP-binding"/>
    <property type="match status" value="1"/>
</dbReference>
<evidence type="ECO:0000256" key="6">
    <source>
        <dbReference type="ARBA" id="ARBA00061336"/>
    </source>
</evidence>
<dbReference type="PROSITE" id="PS00455">
    <property type="entry name" value="AMP_BINDING"/>
    <property type="match status" value="1"/>
</dbReference>
<dbReference type="EMBL" id="PCGC01000007">
    <property type="protein sequence ID" value="PHL22112.1"/>
    <property type="molecule type" value="Genomic_DNA"/>
</dbReference>
<sequence length="504" mass="56701">MEIKTIIEAIDDWGINEPDRVAYQADETHTFGELKQASDALAYYLEKKVEGDGPIVVFGNLEFEMIVSFLGVVKSGHAYLPIEEHTPKERILSIFRVAKPSMVISIGDWIEDIPSVPVITKKEFQEIKKIPVGFYPRNSVKGTENFYIIFTSGTTGEPKGVQISHDNLVSFVQWTMEDFGIKPGMHFLAQAPFSFDLSVFSIYPALVSGGMLKPLNKAVVQDFRQLFATLPALKLNVWVSTPSFMDICLMEPTFNGENVPELDMFLFCGEELTKKTAESLLDRFPNARIYNTYGPTEATVAISSIQIDQHVLDSYDRLPIGYVKKDTKVSIVQEGKPVSKGETGEIIIAGPSVSKGYLNNPEKTAAAFFCQNDLASYHTGDAGRLDEDGLLFYEGRMDQQVKLHGYRIELGDIEHYLLQDNRIKQAVVVPKYQGTKVQQLVAFVVLEDKTKQPDFQLTKSIKEQLLEVVMDYMIPQKFHYVDLLPQTVNGKIDRKKLTAEVNPE</sequence>
<dbReference type="EC" id="6.2.1.54" evidence="7"/>
<feature type="domain" description="AMP-dependent synthetase/ligase" evidence="8">
    <location>
        <begin position="16"/>
        <end position="358"/>
    </location>
</feature>
<dbReference type="NCBIfam" id="TIGR01733">
    <property type="entry name" value="AA-adenyl-dom"/>
    <property type="match status" value="1"/>
</dbReference>
<dbReference type="SUPFAM" id="SSF56801">
    <property type="entry name" value="Acetyl-CoA synthetase-like"/>
    <property type="match status" value="1"/>
</dbReference>
<reference evidence="12 14" key="2">
    <citation type="submission" date="2017-10" db="EMBL/GenBank/DDBJ databases">
        <title>Draft genomes of the Enterococcus faecium isolated from human feces before and after Helicobacter pylori eradication therapy.</title>
        <authorList>
            <person name="Prianichniikov N.A."/>
            <person name="Glushchenko O.E."/>
            <person name="Malakhova M.V."/>
        </authorList>
    </citation>
    <scope>NUCLEOTIDE SEQUENCE [LARGE SCALE GENOMIC DNA]</scope>
    <source>
        <strain evidence="12 14">Hp_5-7</strain>
    </source>
</reference>
<evidence type="ECO:0000313" key="11">
    <source>
        <dbReference type="EMBL" id="MDT2371084.1"/>
    </source>
</evidence>
<dbReference type="Proteomes" id="UP001260956">
    <property type="component" value="Unassembled WGS sequence"/>
</dbReference>
<evidence type="ECO:0000313" key="13">
    <source>
        <dbReference type="Proteomes" id="UP000070452"/>
    </source>
</evidence>
<evidence type="ECO:0000256" key="5">
    <source>
        <dbReference type="ARBA" id="ARBA00054605"/>
    </source>
</evidence>
<evidence type="ECO:0000256" key="4">
    <source>
        <dbReference type="ARBA" id="ARBA00022840"/>
    </source>
</evidence>
<organism evidence="10 13">
    <name type="scientific">Enterococcus faecium</name>
    <name type="common">Streptococcus faecium</name>
    <dbReference type="NCBI Taxonomy" id="1352"/>
    <lineage>
        <taxon>Bacteria</taxon>
        <taxon>Bacillati</taxon>
        <taxon>Bacillota</taxon>
        <taxon>Bacilli</taxon>
        <taxon>Lactobacillales</taxon>
        <taxon>Enterococcaceae</taxon>
        <taxon>Enterococcus</taxon>
    </lineage>
</organism>
<dbReference type="Proteomes" id="UP000224303">
    <property type="component" value="Unassembled WGS sequence"/>
</dbReference>
<dbReference type="Proteomes" id="UP000070452">
    <property type="component" value="Unassembled WGS sequence"/>
</dbReference>
<dbReference type="InterPro" id="IPR010071">
    <property type="entry name" value="AA_adenyl_dom"/>
</dbReference>
<dbReference type="FunFam" id="3.30.300.30:FF:000012">
    <property type="entry name" value="D-alanine--D-alanyl carrier protein ligase"/>
    <property type="match status" value="1"/>
</dbReference>
<dbReference type="InterPro" id="IPR010072">
    <property type="entry name" value="DltA"/>
</dbReference>
<feature type="binding site" evidence="7">
    <location>
        <begin position="291"/>
        <end position="296"/>
    </location>
    <ligand>
        <name>ATP</name>
        <dbReference type="ChEBI" id="CHEBI:30616"/>
    </ligand>
</feature>
<comment type="similarity">
    <text evidence="6 7">Belongs to the ATP-dependent AMP-binding enzyme family. DltA subfamily.</text>
</comment>
<comment type="function">
    <text evidence="5 7">Catalyzes the first step in the D-alanylation of lipoteichoic acid (LTA), the activation of D-alanine and its transfer onto the D-alanyl carrier protein (Dcp) DltC. In an ATP-dependent two-step reaction, forms a high energy D-alanyl-AMP intermediate, followed by transfer of the D-alanyl residue as a thiol ester to the phosphopantheinyl prosthetic group of the Dcp. D-alanylation of LTA plays an important role in modulating the properties of the cell wall in Gram-positive bacteria, influencing the net charge of the cell wall.</text>
</comment>
<keyword evidence="2 7" id="KW-0436">Ligase</keyword>
<evidence type="ECO:0000313" key="12">
    <source>
        <dbReference type="EMBL" id="PHL22112.1"/>
    </source>
</evidence>
<comment type="pathway">
    <text evidence="7">Cell wall biogenesis; lipoteichoic acid biosynthesis.</text>
</comment>
<dbReference type="GO" id="GO:0005524">
    <property type="term" value="F:ATP binding"/>
    <property type="evidence" value="ECO:0007669"/>
    <property type="project" value="UniProtKB-KW"/>
</dbReference>
<dbReference type="Pfam" id="PF13193">
    <property type="entry name" value="AMP-binding_C"/>
    <property type="match status" value="1"/>
</dbReference>
<feature type="binding site" evidence="7">
    <location>
        <position position="196"/>
    </location>
    <ligand>
        <name>D-alanine</name>
        <dbReference type="ChEBI" id="CHEBI:57416"/>
    </ligand>
</feature>
<dbReference type="CDD" id="cd05945">
    <property type="entry name" value="DltA"/>
    <property type="match status" value="1"/>
</dbReference>
<feature type="binding site" evidence="7">
    <location>
        <position position="381"/>
    </location>
    <ligand>
        <name>ATP</name>
        <dbReference type="ChEBI" id="CHEBI:30616"/>
    </ligand>
</feature>
<feature type="binding site" evidence="7">
    <location>
        <begin position="151"/>
        <end position="152"/>
    </location>
    <ligand>
        <name>ATP</name>
        <dbReference type="ChEBI" id="CHEBI:30616"/>
    </ligand>
</feature>
<dbReference type="Gene3D" id="3.40.50.12780">
    <property type="entry name" value="N-terminal domain of ligase-like"/>
    <property type="match status" value="1"/>
</dbReference>
<evidence type="ECO:0000256" key="2">
    <source>
        <dbReference type="ARBA" id="ARBA00022598"/>
    </source>
</evidence>
<dbReference type="HAMAP" id="MF_00593">
    <property type="entry name" value="DltA"/>
    <property type="match status" value="1"/>
</dbReference>
<dbReference type="InterPro" id="IPR044507">
    <property type="entry name" value="DltA-like"/>
</dbReference>
<dbReference type="InterPro" id="IPR045851">
    <property type="entry name" value="AMP-bd_C_sf"/>
</dbReference>
<evidence type="ECO:0000313" key="10">
    <source>
        <dbReference type="EMBL" id="KWX17987.1"/>
    </source>
</evidence>
<keyword evidence="1 7" id="KW-0963">Cytoplasm</keyword>
<dbReference type="InterPro" id="IPR000873">
    <property type="entry name" value="AMP-dep_synth/lig_dom"/>
</dbReference>
<dbReference type="GO" id="GO:0070395">
    <property type="term" value="P:lipoteichoic acid biosynthetic process"/>
    <property type="evidence" value="ECO:0007669"/>
    <property type="project" value="UniProtKB-UniRule"/>
</dbReference>
<dbReference type="PANTHER" id="PTHR45398:SF1">
    <property type="entry name" value="ENZYME, PUTATIVE (JCVI)-RELATED"/>
    <property type="match status" value="1"/>
</dbReference>
<evidence type="ECO:0000256" key="3">
    <source>
        <dbReference type="ARBA" id="ARBA00022741"/>
    </source>
</evidence>
<evidence type="ECO:0000313" key="14">
    <source>
        <dbReference type="Proteomes" id="UP000224303"/>
    </source>
</evidence>
<dbReference type="Gene3D" id="3.30.300.30">
    <property type="match status" value="1"/>
</dbReference>
<evidence type="ECO:0000259" key="8">
    <source>
        <dbReference type="Pfam" id="PF00501"/>
    </source>
</evidence>
<reference evidence="10 13" key="1">
    <citation type="submission" date="2016-01" db="EMBL/GenBank/DDBJ databases">
        <title>Molecular Mechanisms for transfer of large genomic segments between Enterococcus faecium strains.</title>
        <authorList>
            <person name="Garcia-Solache M.A."/>
            <person name="Lebreton F."/>
            <person name="Mclaughlin R.E."/>
            <person name="Whiteaker J.D."/>
            <person name="Gilmore M.S."/>
            <person name="Rice L.B."/>
        </authorList>
    </citation>
    <scope>NUCLEOTIDE SEQUENCE [LARGE SCALE GENOMIC DNA]</scope>
    <source>
        <strain evidence="10 13">D344RRF x C68</strain>
    </source>
</reference>
<protein>
    <recommendedName>
        <fullName evidence="7">D-alanine--D-alanyl carrier protein ligase</fullName>
        <shortName evidence="7">DCL</shortName>
        <ecNumber evidence="7">6.2.1.54</ecNumber>
    </recommendedName>
    <alternativeName>
        <fullName evidence="7">D-alanine--poly(phosphoribitol) ligase subunit 1</fullName>
    </alternativeName>
    <alternativeName>
        <fullName evidence="7">D-alanine-activating enzyme</fullName>
        <shortName evidence="7">DAE</shortName>
    </alternativeName>
</protein>
<dbReference type="AlphaFoldDB" id="A0A132P6V9"/>
<feature type="binding site" evidence="7">
    <location>
        <position position="491"/>
    </location>
    <ligand>
        <name>D-alanine</name>
        <dbReference type="ChEBI" id="CHEBI:57416"/>
    </ligand>
</feature>
<dbReference type="NCBIfam" id="NF003417">
    <property type="entry name" value="PRK04813.1"/>
    <property type="match status" value="1"/>
</dbReference>
<evidence type="ECO:0000259" key="9">
    <source>
        <dbReference type="Pfam" id="PF13193"/>
    </source>
</evidence>